<dbReference type="PRINTS" id="PR00038">
    <property type="entry name" value="HTHLUXR"/>
</dbReference>
<dbReference type="STRING" id="46224.B4102_3851"/>
<sequence length="377" mass="43944">MAQSLHSFDEITFKQFVLFIKSHHQQLEENLCIYLNQDDTLSHEEQKIVGSLLDSFLLFFVTFNIEESEDEFETHVVVWLKSQLSLLSIKSFNLFRLIFEKALITLMIQIKYNRSTSILMCLLSIYSQLIYHFNEWVNEDMTVVHSKSFHDNTKLQSLDRLNKLLIRSSRVHEFAHILKKCEEFFSYKRCVFYAYIPWSNQVYGVIGAELPKVQSMKGQLSSRETTIFNAQKAIFLKDPKGYVKDEHIELFNLSSVIFVPIVNKQQVFGWLTFDQLGEGFDCSKEELDFLEEVGNRLGLYLSRSGESTSGSSNLHLTERESEILDLLAEGYDNKKMGEILYLSEHTVRDYISSLMTKLKAKNRTQVVAYAFRYGILK</sequence>
<dbReference type="InterPro" id="IPR029016">
    <property type="entry name" value="GAF-like_dom_sf"/>
</dbReference>
<dbReference type="Pfam" id="PF01590">
    <property type="entry name" value="GAF"/>
    <property type="match status" value="1"/>
</dbReference>
<dbReference type="SMART" id="SM00421">
    <property type="entry name" value="HTH_LUXR"/>
    <property type="match status" value="1"/>
</dbReference>
<dbReference type="GO" id="GO:0003677">
    <property type="term" value="F:DNA binding"/>
    <property type="evidence" value="ECO:0007669"/>
    <property type="project" value="UniProtKB-KW"/>
</dbReference>
<dbReference type="Gene3D" id="3.30.450.40">
    <property type="match status" value="1"/>
</dbReference>
<protein>
    <recommendedName>
        <fullName evidence="4">HTH luxR-type domain-containing protein</fullName>
    </recommendedName>
</protein>
<dbReference type="RefSeq" id="WP_066235472.1">
    <property type="nucleotide sequence ID" value="NZ_JALKTV010000035.1"/>
</dbReference>
<dbReference type="PANTHER" id="PTHR44688">
    <property type="entry name" value="DNA-BINDING TRANSCRIPTIONAL ACTIVATOR DEVR_DOSR"/>
    <property type="match status" value="1"/>
</dbReference>
<evidence type="ECO:0000259" key="4">
    <source>
        <dbReference type="PROSITE" id="PS50043"/>
    </source>
</evidence>
<dbReference type="Pfam" id="PF00196">
    <property type="entry name" value="GerE"/>
    <property type="match status" value="1"/>
</dbReference>
<dbReference type="OrthoDB" id="2825042at2"/>
<dbReference type="PATRIC" id="fig|46224.3.peg.992"/>
<reference evidence="5 6" key="1">
    <citation type="submission" date="2016-01" db="EMBL/GenBank/DDBJ databases">
        <title>Genome Sequences of Twelve Sporeforming Bacillus Species Isolated from Foods.</title>
        <authorList>
            <person name="Berendsen E.M."/>
            <person name="Wells-Bennik M.H."/>
            <person name="Krawcyk A.O."/>
            <person name="De Jong A."/>
            <person name="Holsappel S."/>
            <person name="Eijlander R.T."/>
            <person name="Kuipers O.P."/>
        </authorList>
    </citation>
    <scope>NUCLEOTIDE SEQUENCE [LARGE SCALE GENOMIC DNA]</scope>
    <source>
        <strain evidence="5 6">B4102</strain>
    </source>
</reference>
<dbReference type="InterPro" id="IPR003018">
    <property type="entry name" value="GAF"/>
</dbReference>
<accession>A0A150KN03</accession>
<evidence type="ECO:0000313" key="6">
    <source>
        <dbReference type="Proteomes" id="UP000075666"/>
    </source>
</evidence>
<keyword evidence="3" id="KW-0804">Transcription</keyword>
<dbReference type="InterPro" id="IPR036388">
    <property type="entry name" value="WH-like_DNA-bd_sf"/>
</dbReference>
<dbReference type="Gene3D" id="1.10.10.10">
    <property type="entry name" value="Winged helix-like DNA-binding domain superfamily/Winged helix DNA-binding domain"/>
    <property type="match status" value="1"/>
</dbReference>
<dbReference type="PANTHER" id="PTHR44688:SF16">
    <property type="entry name" value="DNA-BINDING TRANSCRIPTIONAL ACTIVATOR DEVR_DOSR"/>
    <property type="match status" value="1"/>
</dbReference>
<feature type="domain" description="HTH luxR-type" evidence="4">
    <location>
        <begin position="309"/>
        <end position="374"/>
    </location>
</feature>
<dbReference type="SUPFAM" id="SSF55781">
    <property type="entry name" value="GAF domain-like"/>
    <property type="match status" value="1"/>
</dbReference>
<dbReference type="InterPro" id="IPR016032">
    <property type="entry name" value="Sig_transdc_resp-reg_C-effctor"/>
</dbReference>
<organism evidence="5 6">
    <name type="scientific">Heyndrickxia sporothermodurans</name>
    <dbReference type="NCBI Taxonomy" id="46224"/>
    <lineage>
        <taxon>Bacteria</taxon>
        <taxon>Bacillati</taxon>
        <taxon>Bacillota</taxon>
        <taxon>Bacilli</taxon>
        <taxon>Bacillales</taxon>
        <taxon>Bacillaceae</taxon>
        <taxon>Heyndrickxia</taxon>
    </lineage>
</organism>
<evidence type="ECO:0000256" key="2">
    <source>
        <dbReference type="ARBA" id="ARBA00023125"/>
    </source>
</evidence>
<keyword evidence="1" id="KW-0805">Transcription regulation</keyword>
<gene>
    <name evidence="5" type="ORF">B4102_3851</name>
</gene>
<evidence type="ECO:0000256" key="1">
    <source>
        <dbReference type="ARBA" id="ARBA00023015"/>
    </source>
</evidence>
<evidence type="ECO:0000256" key="3">
    <source>
        <dbReference type="ARBA" id="ARBA00023163"/>
    </source>
</evidence>
<dbReference type="AlphaFoldDB" id="A0A150KN03"/>
<keyword evidence="6" id="KW-1185">Reference proteome</keyword>
<keyword evidence="2" id="KW-0238">DNA-binding</keyword>
<proteinExistence type="predicted"/>
<name>A0A150KN03_9BACI</name>
<comment type="caution">
    <text evidence="5">The sequence shown here is derived from an EMBL/GenBank/DDBJ whole genome shotgun (WGS) entry which is preliminary data.</text>
</comment>
<dbReference type="GO" id="GO:0045892">
    <property type="term" value="P:negative regulation of DNA-templated transcription"/>
    <property type="evidence" value="ECO:0007669"/>
    <property type="project" value="UniProtKB-ARBA"/>
</dbReference>
<dbReference type="Proteomes" id="UP000075666">
    <property type="component" value="Unassembled WGS sequence"/>
</dbReference>
<dbReference type="InterPro" id="IPR000792">
    <property type="entry name" value="Tscrpt_reg_LuxR_C"/>
</dbReference>
<dbReference type="CDD" id="cd06170">
    <property type="entry name" value="LuxR_C_like"/>
    <property type="match status" value="1"/>
</dbReference>
<dbReference type="PROSITE" id="PS50043">
    <property type="entry name" value="HTH_LUXR_2"/>
    <property type="match status" value="1"/>
</dbReference>
<dbReference type="SUPFAM" id="SSF46894">
    <property type="entry name" value="C-terminal effector domain of the bipartite response regulators"/>
    <property type="match status" value="1"/>
</dbReference>
<dbReference type="EMBL" id="LQYN01000128">
    <property type="protein sequence ID" value="KYC90343.1"/>
    <property type="molecule type" value="Genomic_DNA"/>
</dbReference>
<evidence type="ECO:0000313" key="5">
    <source>
        <dbReference type="EMBL" id="KYC90343.1"/>
    </source>
</evidence>